<organism evidence="2 3">
    <name type="scientific">Chlamydomonas eustigma</name>
    <dbReference type="NCBI Taxonomy" id="1157962"/>
    <lineage>
        <taxon>Eukaryota</taxon>
        <taxon>Viridiplantae</taxon>
        <taxon>Chlorophyta</taxon>
        <taxon>core chlorophytes</taxon>
        <taxon>Chlorophyceae</taxon>
        <taxon>CS clade</taxon>
        <taxon>Chlamydomonadales</taxon>
        <taxon>Chlamydomonadaceae</taxon>
        <taxon>Chlamydomonas</taxon>
    </lineage>
</organism>
<comment type="caution">
    <text evidence="2">The sequence shown here is derived from an EMBL/GenBank/DDBJ whole genome shotgun (WGS) entry which is preliminary data.</text>
</comment>
<name>A0A250X6M1_9CHLO</name>
<dbReference type="Gene3D" id="3.40.50.1820">
    <property type="entry name" value="alpha/beta hydrolase"/>
    <property type="match status" value="1"/>
</dbReference>
<evidence type="ECO:0000259" key="1">
    <source>
        <dbReference type="Pfam" id="PF01764"/>
    </source>
</evidence>
<evidence type="ECO:0000313" key="2">
    <source>
        <dbReference type="EMBL" id="GAX78569.1"/>
    </source>
</evidence>
<dbReference type="InterPro" id="IPR051218">
    <property type="entry name" value="Sec_MonoDiacylglyc_Lipase"/>
</dbReference>
<dbReference type="AlphaFoldDB" id="A0A250X6M1"/>
<keyword evidence="3" id="KW-1185">Reference proteome</keyword>
<dbReference type="PANTHER" id="PTHR45856">
    <property type="entry name" value="ALPHA/BETA-HYDROLASES SUPERFAMILY PROTEIN"/>
    <property type="match status" value="1"/>
</dbReference>
<dbReference type="PANTHER" id="PTHR45856:SF25">
    <property type="entry name" value="FUNGAL LIPASE-LIKE DOMAIN-CONTAINING PROTEIN"/>
    <property type="match status" value="1"/>
</dbReference>
<dbReference type="InterPro" id="IPR002921">
    <property type="entry name" value="Fungal_lipase-type"/>
</dbReference>
<dbReference type="GO" id="GO:0006629">
    <property type="term" value="P:lipid metabolic process"/>
    <property type="evidence" value="ECO:0007669"/>
    <property type="project" value="InterPro"/>
</dbReference>
<sequence>MHGVEFLFQGRNEGTPEVPAKLSEDLKASGLDTIATVFQRDIATRIISNSGSTDADWDNFDMDLAKTFALFTSIAYCSNTTTIKAWKCSRCQGVPTFQVTDVVFDLKWDLIGYVGYWPERNAIVVAFRGSDSHSWTNWIENLRTWREDGMWPLPDAPNVKVHAGFYNLWSKSDMASNITAAIQSVLVQHPDASLYVTGHSMGAALAQICAVDSKIKLGVAQVHSFTFGSPRVGNAAFHVFYEGLMAESWRFTHNRDVVPSLPPWFLGFHHVAREVWTIDVEPEIPGSPPEFIALMCDTTGEDPSCHNSACRLGLCTSIADHLTYLQHPMYRTEGECSI</sequence>
<gene>
    <name evidence="2" type="ORF">CEUSTIGMA_g6009.t1</name>
</gene>
<evidence type="ECO:0000313" key="3">
    <source>
        <dbReference type="Proteomes" id="UP000232323"/>
    </source>
</evidence>
<accession>A0A250X6M1</accession>
<reference evidence="2 3" key="1">
    <citation type="submission" date="2017-08" db="EMBL/GenBank/DDBJ databases">
        <title>Acidophilic green algal genome provides insights into adaptation to an acidic environment.</title>
        <authorList>
            <person name="Hirooka S."/>
            <person name="Hirose Y."/>
            <person name="Kanesaki Y."/>
            <person name="Higuchi S."/>
            <person name="Fujiwara T."/>
            <person name="Onuma R."/>
            <person name="Era A."/>
            <person name="Ohbayashi R."/>
            <person name="Uzuka A."/>
            <person name="Nozaki H."/>
            <person name="Yoshikawa H."/>
            <person name="Miyagishima S.Y."/>
        </authorList>
    </citation>
    <scope>NUCLEOTIDE SEQUENCE [LARGE SCALE GENOMIC DNA]</scope>
    <source>
        <strain evidence="2 3">NIES-2499</strain>
    </source>
</reference>
<dbReference type="STRING" id="1157962.A0A250X6M1"/>
<dbReference type="SUPFAM" id="SSF53474">
    <property type="entry name" value="alpha/beta-Hydrolases"/>
    <property type="match status" value="1"/>
</dbReference>
<protein>
    <recommendedName>
        <fullName evidence="1">Fungal lipase-type domain-containing protein</fullName>
    </recommendedName>
</protein>
<dbReference type="CDD" id="cd00519">
    <property type="entry name" value="Lipase_3"/>
    <property type="match status" value="1"/>
</dbReference>
<dbReference type="Proteomes" id="UP000232323">
    <property type="component" value="Unassembled WGS sequence"/>
</dbReference>
<proteinExistence type="predicted"/>
<feature type="domain" description="Fungal lipase-type" evidence="1">
    <location>
        <begin position="124"/>
        <end position="264"/>
    </location>
</feature>
<dbReference type="EMBL" id="BEGY01000033">
    <property type="protein sequence ID" value="GAX78569.1"/>
    <property type="molecule type" value="Genomic_DNA"/>
</dbReference>
<dbReference type="OrthoDB" id="426718at2759"/>
<dbReference type="Pfam" id="PF01764">
    <property type="entry name" value="Lipase_3"/>
    <property type="match status" value="1"/>
</dbReference>
<dbReference type="InterPro" id="IPR029058">
    <property type="entry name" value="AB_hydrolase_fold"/>
</dbReference>